<organism evidence="2 3">
    <name type="scientific">Sporothrix brasiliensis 5110</name>
    <dbReference type="NCBI Taxonomy" id="1398154"/>
    <lineage>
        <taxon>Eukaryota</taxon>
        <taxon>Fungi</taxon>
        <taxon>Dikarya</taxon>
        <taxon>Ascomycota</taxon>
        <taxon>Pezizomycotina</taxon>
        <taxon>Sordariomycetes</taxon>
        <taxon>Sordariomycetidae</taxon>
        <taxon>Ophiostomatales</taxon>
        <taxon>Ophiostomataceae</taxon>
        <taxon>Sporothrix</taxon>
    </lineage>
</organism>
<dbReference type="EMBL" id="AWTV01000003">
    <property type="protein sequence ID" value="KIH94758.1"/>
    <property type="molecule type" value="Genomic_DNA"/>
</dbReference>
<dbReference type="InterPro" id="IPR001130">
    <property type="entry name" value="TatD-like"/>
</dbReference>
<keyword evidence="3" id="KW-1185">Reference proteome</keyword>
<proteinExistence type="predicted"/>
<dbReference type="GeneID" id="63676951"/>
<dbReference type="SUPFAM" id="SSF51556">
    <property type="entry name" value="Metallo-dependent hydrolases"/>
    <property type="match status" value="1"/>
</dbReference>
<feature type="region of interest" description="Disordered" evidence="1">
    <location>
        <begin position="125"/>
        <end position="152"/>
    </location>
</feature>
<evidence type="ECO:0000313" key="2">
    <source>
        <dbReference type="EMBL" id="KIH94758.1"/>
    </source>
</evidence>
<feature type="compositionally biased region" description="Acidic residues" evidence="1">
    <location>
        <begin position="302"/>
        <end position="315"/>
    </location>
</feature>
<gene>
    <name evidence="2" type="ORF">SPBR_03740</name>
</gene>
<feature type="compositionally biased region" description="Basic and acidic residues" evidence="1">
    <location>
        <begin position="316"/>
        <end position="325"/>
    </location>
</feature>
<dbReference type="HOGENOM" id="CLU_031506_3_0_1"/>
<feature type="compositionally biased region" description="Basic and acidic residues" evidence="1">
    <location>
        <begin position="136"/>
        <end position="152"/>
    </location>
</feature>
<accession>A0A0C2FUS8</accession>
<dbReference type="PANTHER" id="PTHR47345">
    <property type="entry name" value="CUT9-INTERACTING PROTEIN SCN1"/>
    <property type="match status" value="1"/>
</dbReference>
<dbReference type="AlphaFoldDB" id="A0A0C2FUS8"/>
<sequence>MCGDSDVHVPQAAVRLDDPNADEIFPWQTGRICDAHCHPTDTMASLHTISGMGTAALTVMSTRAQDQDLVAQLGAGDPKVVPAFGWHPWFSYQLYDDTSAGALPNGQGSGSADLVSMKDKRRHLASVLTPSPPLGTERDDAKDDNHDNQDNHDKTAALLSALDALANSLPAVRPLSAFLAETRQRLIDHPTALVGEIGVDKAFRVPEPAVESGSAAAEGLTPGGREGRRLSPFRVQPAHQVAVLAGQLRLAAELKRPVSVHGVQAHGLLFSTLAATWRGHARTVLSRRERHQIKGIAGIEGIENDDSDSEEGAEDDGSHCNDGHGRRARTGKAEATPKPFPPAICLHSFSGPVDMLRQYLDPHIPSAIYFSFSTAVNCSTESGCQRTAQVIAACPEDRILVESDLHTAGPAMDAALENICRRVCAIKKWTLAEGVERVAQNYDAFILRASSKPKNGKA</sequence>
<dbReference type="Proteomes" id="UP000031575">
    <property type="component" value="Unassembled WGS sequence"/>
</dbReference>
<name>A0A0C2FUS8_9PEZI</name>
<protein>
    <submittedName>
        <fullName evidence="2">Cut9 interacting protein</fullName>
    </submittedName>
</protein>
<feature type="region of interest" description="Disordered" evidence="1">
    <location>
        <begin position="298"/>
        <end position="336"/>
    </location>
</feature>
<dbReference type="OrthoDB" id="413993at2759"/>
<dbReference type="VEuPathDB" id="FungiDB:SPBR_03740"/>
<dbReference type="Pfam" id="PF01026">
    <property type="entry name" value="TatD_DNase"/>
    <property type="match status" value="2"/>
</dbReference>
<evidence type="ECO:0000256" key="1">
    <source>
        <dbReference type="SAM" id="MobiDB-lite"/>
    </source>
</evidence>
<dbReference type="InterPro" id="IPR053044">
    <property type="entry name" value="Metallo-hydrolase/TatD-type"/>
</dbReference>
<dbReference type="InterPro" id="IPR032466">
    <property type="entry name" value="Metal_Hydrolase"/>
</dbReference>
<dbReference type="PANTHER" id="PTHR47345:SF1">
    <property type="entry name" value="CUT9-INTERACTING PROTEIN SCN1"/>
    <property type="match status" value="1"/>
</dbReference>
<reference evidence="2 3" key="1">
    <citation type="journal article" date="2014" name="BMC Genomics">
        <title>Comparative genomics of the major fungal agents of human and animal Sporotrichosis: Sporothrix schenckii and Sporothrix brasiliensis.</title>
        <authorList>
            <person name="Teixeira M.M."/>
            <person name="de Almeida L.G."/>
            <person name="Kubitschek-Barreira P."/>
            <person name="Alves F.L."/>
            <person name="Kioshima E.S."/>
            <person name="Abadio A.K."/>
            <person name="Fernandes L."/>
            <person name="Derengowski L.S."/>
            <person name="Ferreira K.S."/>
            <person name="Souza R.C."/>
            <person name="Ruiz J.C."/>
            <person name="de Andrade N.C."/>
            <person name="Paes H.C."/>
            <person name="Nicola A.M."/>
            <person name="Albuquerque P."/>
            <person name="Gerber A.L."/>
            <person name="Martins V.P."/>
            <person name="Peconick L.D."/>
            <person name="Neto A.V."/>
            <person name="Chaucanez C.B."/>
            <person name="Silva P.A."/>
            <person name="Cunha O.L."/>
            <person name="de Oliveira F.F."/>
            <person name="dos Santos T.C."/>
            <person name="Barros A.L."/>
            <person name="Soares M.A."/>
            <person name="de Oliveira L.M."/>
            <person name="Marini M.M."/>
            <person name="Villalobos-Duno H."/>
            <person name="Cunha M.M."/>
            <person name="de Hoog S."/>
            <person name="da Silveira J.F."/>
            <person name="Henrissat B."/>
            <person name="Nino-Vega G.A."/>
            <person name="Cisalpino P.S."/>
            <person name="Mora-Montes H.M."/>
            <person name="Almeida S.R."/>
            <person name="Stajich J.E."/>
            <person name="Lopes-Bezerra L.M."/>
            <person name="Vasconcelos A.T."/>
            <person name="Felipe M.S."/>
        </authorList>
    </citation>
    <scope>NUCLEOTIDE SEQUENCE [LARGE SCALE GENOMIC DNA]</scope>
    <source>
        <strain evidence="2 3">5110</strain>
    </source>
</reference>
<comment type="caution">
    <text evidence="2">The sequence shown here is derived from an EMBL/GenBank/DDBJ whole genome shotgun (WGS) entry which is preliminary data.</text>
</comment>
<evidence type="ECO:0000313" key="3">
    <source>
        <dbReference type="Proteomes" id="UP000031575"/>
    </source>
</evidence>
<dbReference type="Gene3D" id="3.20.20.140">
    <property type="entry name" value="Metal-dependent hydrolases"/>
    <property type="match status" value="1"/>
</dbReference>
<dbReference type="RefSeq" id="XP_040622768.1">
    <property type="nucleotide sequence ID" value="XM_040762030.1"/>
</dbReference>
<dbReference type="GO" id="GO:0016788">
    <property type="term" value="F:hydrolase activity, acting on ester bonds"/>
    <property type="evidence" value="ECO:0007669"/>
    <property type="project" value="InterPro"/>
</dbReference>